<dbReference type="PANTHER" id="PTHR14456">
    <property type="entry name" value="INOSITOL POLYPHOSPHATE KINASE 1"/>
    <property type="match status" value="1"/>
</dbReference>
<comment type="subcellular location">
    <subcellularLocation>
        <location evidence="3">Cytoplasm</location>
    </subcellularLocation>
    <subcellularLocation>
        <location evidence="2">Nucleus</location>
    </subcellularLocation>
</comment>
<evidence type="ECO:0000256" key="9">
    <source>
        <dbReference type="ARBA" id="ARBA00022741"/>
    </source>
</evidence>
<keyword evidence="10 13" id="KW-0418">Kinase</keyword>
<evidence type="ECO:0000256" key="13">
    <source>
        <dbReference type="RuleBase" id="RU364126"/>
    </source>
</evidence>
<keyword evidence="15" id="KW-1185">Reference proteome</keyword>
<evidence type="ECO:0000256" key="6">
    <source>
        <dbReference type="ARBA" id="ARBA00014846"/>
    </source>
</evidence>
<keyword evidence="11 13" id="KW-0067">ATP-binding</keyword>
<evidence type="ECO:0000256" key="3">
    <source>
        <dbReference type="ARBA" id="ARBA00004496"/>
    </source>
</evidence>
<dbReference type="Pfam" id="PF06090">
    <property type="entry name" value="Ins_P5_2-kin"/>
    <property type="match status" value="1"/>
</dbReference>
<dbReference type="InterPro" id="IPR009286">
    <property type="entry name" value="Ins_P5_2-kin"/>
</dbReference>
<keyword evidence="12" id="KW-0539">Nucleus</keyword>
<reference evidence="14" key="1">
    <citation type="submission" date="2025-08" db="UniProtKB">
        <authorList>
            <consortium name="Ensembl"/>
        </authorList>
    </citation>
    <scope>IDENTIFICATION</scope>
</reference>
<evidence type="ECO:0000313" key="14">
    <source>
        <dbReference type="Ensembl" id="ENSSTUP00000019283.1"/>
    </source>
</evidence>
<dbReference type="GO" id="GO:0035299">
    <property type="term" value="F:inositol-1,3,4,5,6-pentakisphosphate 2-kinase activity"/>
    <property type="evidence" value="ECO:0007669"/>
    <property type="project" value="UniProtKB-EC"/>
</dbReference>
<dbReference type="Proteomes" id="UP000472277">
    <property type="component" value="Chromosome 14"/>
</dbReference>
<sequence>MELDKMDENDWKYHGEGNKSLVVSHVQHARVLRLLKYSTEDAENSHKTTEQAFRHIQNIVDYSQNVMKPLLGEKFIHNGEAVKLPLDFVRQLSLKVQQERPESRCDKVMDTLSGCALCLPNLTQLSSCCCCSREHRPPLCIEIKPKCGFLPASRHITKDIKRKVCRFCMHQHFKLANGKWKRLSHYCPLDLFSGVFKFDLPLSVQGGECIYTCNDDADVLQDLDELAQHLRPYFLPSGSLLSRQQSSKVVLNELIQVIVSALLSTWDCPRSGQLRKTHLSEGRVTCEASLLHRDLLRNGNHCLPKDCVLDKILSTQMLDNLDIEGLSPLFKRVEQHLQMFPKERCRLQMDGPYNASFLEKVQNCPAEDDGSIEYAVGKVHQYRVAMTAKDCSIMVAIATCGEDDGLEIQPTKPRFTCSVSILDLDPKPYESISHQSRLDYKIVNHYLRRTQPNNQELDNLEELANQSLFLGRDRDGEDCTLVFHPV</sequence>
<comment type="similarity">
    <text evidence="4">Belongs to the IPK1 type 2 family.</text>
</comment>
<evidence type="ECO:0000313" key="15">
    <source>
        <dbReference type="Proteomes" id="UP000472277"/>
    </source>
</evidence>
<dbReference type="GO" id="GO:0005737">
    <property type="term" value="C:cytoplasm"/>
    <property type="evidence" value="ECO:0007669"/>
    <property type="project" value="UniProtKB-SubCell"/>
</dbReference>
<evidence type="ECO:0000256" key="7">
    <source>
        <dbReference type="ARBA" id="ARBA00022490"/>
    </source>
</evidence>
<dbReference type="PANTHER" id="PTHR14456:SF2">
    <property type="entry name" value="INOSITOL-PENTAKISPHOSPHATE 2-KINASE"/>
    <property type="match status" value="1"/>
</dbReference>
<dbReference type="InterPro" id="IPR043001">
    <property type="entry name" value="IP5_2-K_N_lobe"/>
</dbReference>
<comment type="domain">
    <text evidence="13">The EXKPK motif is conserved in inositol-pentakisphosphate 2-kinases of both family 1 and 2.</text>
</comment>
<accession>A0A673XD06</accession>
<proteinExistence type="inferred from homology"/>
<dbReference type="FunFam" id="3.30.200.110:FF:000001">
    <property type="entry name" value="Inositol-pentakisphosphate 2-kinase"/>
    <property type="match status" value="1"/>
</dbReference>
<comment type="function">
    <text evidence="13">Phosphorylates Ins(1,3,4,5,6)P5 at position 2 to form Ins(1,2,3,4,5,6)P6 (InsP6 or phytate).</text>
</comment>
<reference evidence="14" key="2">
    <citation type="submission" date="2025-09" db="UniProtKB">
        <authorList>
            <consortium name="Ensembl"/>
        </authorList>
    </citation>
    <scope>IDENTIFICATION</scope>
</reference>
<dbReference type="GO" id="GO:0005634">
    <property type="term" value="C:nucleus"/>
    <property type="evidence" value="ECO:0007669"/>
    <property type="project" value="UniProtKB-SubCell"/>
</dbReference>
<keyword evidence="9 13" id="KW-0547">Nucleotide-binding</keyword>
<dbReference type="GeneTree" id="ENSGT00390000010053"/>
<evidence type="ECO:0000256" key="1">
    <source>
        <dbReference type="ARBA" id="ARBA00001774"/>
    </source>
</evidence>
<keyword evidence="8 13" id="KW-0808">Transferase</keyword>
<evidence type="ECO:0000256" key="12">
    <source>
        <dbReference type="ARBA" id="ARBA00023242"/>
    </source>
</evidence>
<dbReference type="AlphaFoldDB" id="A0A673XD06"/>
<keyword evidence="7" id="KW-0963">Cytoplasm</keyword>
<name>A0A673XD06_SALTR</name>
<dbReference type="GO" id="GO:0005524">
    <property type="term" value="F:ATP binding"/>
    <property type="evidence" value="ECO:0007669"/>
    <property type="project" value="UniProtKB-KW"/>
</dbReference>
<dbReference type="EC" id="2.7.1.158" evidence="5 13"/>
<comment type="catalytic activity">
    <reaction evidence="1 13">
        <text>1D-myo-inositol 1,3,4,5,6-pentakisphosphate + ATP = 1D-myo-inositol hexakisphosphate + ADP + H(+)</text>
        <dbReference type="Rhea" id="RHEA:20313"/>
        <dbReference type="ChEBI" id="CHEBI:15378"/>
        <dbReference type="ChEBI" id="CHEBI:30616"/>
        <dbReference type="ChEBI" id="CHEBI:57733"/>
        <dbReference type="ChEBI" id="CHEBI:58130"/>
        <dbReference type="ChEBI" id="CHEBI:456216"/>
        <dbReference type="EC" id="2.7.1.158"/>
    </reaction>
</comment>
<gene>
    <name evidence="14" type="primary">IPPK</name>
    <name evidence="14" type="synonym">LOC115207217</name>
</gene>
<organism evidence="14 15">
    <name type="scientific">Salmo trutta</name>
    <name type="common">Brown trout</name>
    <dbReference type="NCBI Taxonomy" id="8032"/>
    <lineage>
        <taxon>Eukaryota</taxon>
        <taxon>Metazoa</taxon>
        <taxon>Chordata</taxon>
        <taxon>Craniata</taxon>
        <taxon>Vertebrata</taxon>
        <taxon>Euteleostomi</taxon>
        <taxon>Actinopterygii</taxon>
        <taxon>Neopterygii</taxon>
        <taxon>Teleostei</taxon>
        <taxon>Protacanthopterygii</taxon>
        <taxon>Salmoniformes</taxon>
        <taxon>Salmonidae</taxon>
        <taxon>Salmoninae</taxon>
        <taxon>Salmo</taxon>
    </lineage>
</organism>
<evidence type="ECO:0000256" key="4">
    <source>
        <dbReference type="ARBA" id="ARBA00007229"/>
    </source>
</evidence>
<evidence type="ECO:0000256" key="10">
    <source>
        <dbReference type="ARBA" id="ARBA00022777"/>
    </source>
</evidence>
<evidence type="ECO:0000256" key="11">
    <source>
        <dbReference type="ARBA" id="ARBA00022840"/>
    </source>
</evidence>
<protein>
    <recommendedName>
        <fullName evidence="6 13">Inositol-pentakisphosphate 2-kinase</fullName>
        <ecNumber evidence="5 13">2.7.1.158</ecNumber>
    </recommendedName>
</protein>
<dbReference type="Ensembl" id="ENSSTUT00000020279.1">
    <property type="protein sequence ID" value="ENSSTUP00000019283.1"/>
    <property type="gene ID" value="ENSSTUG00000008593.1"/>
</dbReference>
<dbReference type="GO" id="GO:0032958">
    <property type="term" value="P:inositol phosphate biosynthetic process"/>
    <property type="evidence" value="ECO:0007669"/>
    <property type="project" value="TreeGrafter"/>
</dbReference>
<evidence type="ECO:0000256" key="5">
    <source>
        <dbReference type="ARBA" id="ARBA00012023"/>
    </source>
</evidence>
<dbReference type="Gene3D" id="3.30.200.110">
    <property type="entry name" value="Inositol-pentakisphosphate 2-kinase, N-lobe"/>
    <property type="match status" value="1"/>
</dbReference>
<evidence type="ECO:0000256" key="2">
    <source>
        <dbReference type="ARBA" id="ARBA00004123"/>
    </source>
</evidence>
<evidence type="ECO:0000256" key="8">
    <source>
        <dbReference type="ARBA" id="ARBA00022679"/>
    </source>
</evidence>